<dbReference type="AlphaFoldDB" id="A0A2P2KF93"/>
<organism evidence="1">
    <name type="scientific">Rhizophora mucronata</name>
    <name type="common">Asiatic mangrove</name>
    <dbReference type="NCBI Taxonomy" id="61149"/>
    <lineage>
        <taxon>Eukaryota</taxon>
        <taxon>Viridiplantae</taxon>
        <taxon>Streptophyta</taxon>
        <taxon>Embryophyta</taxon>
        <taxon>Tracheophyta</taxon>
        <taxon>Spermatophyta</taxon>
        <taxon>Magnoliopsida</taxon>
        <taxon>eudicotyledons</taxon>
        <taxon>Gunneridae</taxon>
        <taxon>Pentapetalae</taxon>
        <taxon>rosids</taxon>
        <taxon>fabids</taxon>
        <taxon>Malpighiales</taxon>
        <taxon>Rhizophoraceae</taxon>
        <taxon>Rhizophora</taxon>
    </lineage>
</organism>
<sequence length="60" mass="6839">MHVNCHKMKRTIFDGKIRENNEPINTISEHHCPSNHLEHILKDITSDACSLNSINFILGA</sequence>
<name>A0A2P2KF93_RHIMU</name>
<protein>
    <submittedName>
        <fullName evidence="2">Uncharacterized protein LOC105141716 isoform X1</fullName>
    </submittedName>
    <submittedName>
        <fullName evidence="1">Uncharacterized protein MANES_15G166900</fullName>
    </submittedName>
</protein>
<dbReference type="EMBL" id="GGEC01023918">
    <property type="protein sequence ID" value="MBX04402.1"/>
    <property type="molecule type" value="Transcribed_RNA"/>
</dbReference>
<proteinExistence type="predicted"/>
<evidence type="ECO:0000313" key="1">
    <source>
        <dbReference type="EMBL" id="MBX04399.1"/>
    </source>
</evidence>
<dbReference type="EMBL" id="GGEC01023915">
    <property type="protein sequence ID" value="MBX04399.1"/>
    <property type="molecule type" value="Transcribed_RNA"/>
</dbReference>
<evidence type="ECO:0000313" key="2">
    <source>
        <dbReference type="EMBL" id="MBX04402.1"/>
    </source>
</evidence>
<reference evidence="1" key="1">
    <citation type="submission" date="2018-02" db="EMBL/GenBank/DDBJ databases">
        <title>Rhizophora mucronata_Transcriptome.</title>
        <authorList>
            <person name="Meera S.P."/>
            <person name="Sreeshan A."/>
            <person name="Augustine A."/>
        </authorList>
    </citation>
    <scope>NUCLEOTIDE SEQUENCE</scope>
    <source>
        <tissue evidence="1">Leaf</tissue>
    </source>
</reference>
<accession>A0A2P2KF93</accession>